<organism evidence="2">
    <name type="scientific">Notodromas monacha</name>
    <dbReference type="NCBI Taxonomy" id="399045"/>
    <lineage>
        <taxon>Eukaryota</taxon>
        <taxon>Metazoa</taxon>
        <taxon>Ecdysozoa</taxon>
        <taxon>Arthropoda</taxon>
        <taxon>Crustacea</taxon>
        <taxon>Oligostraca</taxon>
        <taxon>Ostracoda</taxon>
        <taxon>Podocopa</taxon>
        <taxon>Podocopida</taxon>
        <taxon>Cypridocopina</taxon>
        <taxon>Cypridoidea</taxon>
        <taxon>Cyprididae</taxon>
        <taxon>Notodromas</taxon>
    </lineage>
</organism>
<evidence type="ECO:0000313" key="2">
    <source>
        <dbReference type="EMBL" id="CAD7279621.1"/>
    </source>
</evidence>
<gene>
    <name evidence="2" type="ORF">NMOB1V02_LOCUS7290</name>
</gene>
<dbReference type="EMBL" id="OA883749">
    <property type="protein sequence ID" value="CAD7279621.1"/>
    <property type="molecule type" value="Genomic_DNA"/>
</dbReference>
<protein>
    <submittedName>
        <fullName evidence="2">Uncharacterized protein</fullName>
    </submittedName>
</protein>
<name>A0A7R9BSE0_9CRUS</name>
<keyword evidence="1" id="KW-0812">Transmembrane</keyword>
<dbReference type="EMBL" id="CAJPEX010001712">
    <property type="protein sequence ID" value="CAG0919773.1"/>
    <property type="molecule type" value="Genomic_DNA"/>
</dbReference>
<evidence type="ECO:0000256" key="1">
    <source>
        <dbReference type="SAM" id="Phobius"/>
    </source>
</evidence>
<keyword evidence="3" id="KW-1185">Reference proteome</keyword>
<accession>A0A7R9BSE0</accession>
<reference evidence="2" key="1">
    <citation type="submission" date="2020-11" db="EMBL/GenBank/DDBJ databases">
        <authorList>
            <person name="Tran Van P."/>
        </authorList>
    </citation>
    <scope>NUCLEOTIDE SEQUENCE</scope>
</reference>
<dbReference type="AlphaFoldDB" id="A0A7R9BSE0"/>
<evidence type="ECO:0000313" key="3">
    <source>
        <dbReference type="Proteomes" id="UP000678499"/>
    </source>
</evidence>
<feature type="transmembrane region" description="Helical" evidence="1">
    <location>
        <begin position="389"/>
        <end position="415"/>
    </location>
</feature>
<keyword evidence="1" id="KW-0472">Membrane</keyword>
<proteinExistence type="predicted"/>
<dbReference type="Proteomes" id="UP000678499">
    <property type="component" value="Unassembled WGS sequence"/>
</dbReference>
<keyword evidence="1" id="KW-1133">Transmembrane helix</keyword>
<sequence length="462" mass="50782">MFHSQLSIESLQNNDTSFHFLQRIFQSNATMSWYEPRLHKNALDQGLELMMMNNYNASHPSANLGDVDNKNNHTQHIHGPLGQQTLIVKANGRQQALSLIATSLPSSAAVQNGGSMGSDNATAPVIFDVDLSPSLAEHPAVFQDQYHDNADEDMQVLDEAFSAAYPNAVFLLVGKPGKQAPYSFSAYNVDWYDGEEDADHYHSIQRRYAKKERKKHILLDGSCVDIVGDDVSITTNEGLTTQLPTQRRPAERGESCDTGTAVAQNETAAVPITTGATFRLVSAAHAPFQDIAFSLFASDETSWKLDNFTLSYKMLSSSDNVNNNDEQTVTKIMKSTGVPISGLIGQAFRQEDVVTFESQDKAVSVEFAALQASPSNAIRIIPGTDDGPYFSIPVLMSLLATSLVLVPAIWAMGFIMNIEPMDKLHNPKGYRSRQSSYHAYHGPYSSLETSESFEHAADQHIL</sequence>